<comment type="caution">
    <text evidence="9">The sequence shown here is derived from an EMBL/GenBank/DDBJ whole genome shotgun (WGS) entry which is preliminary data.</text>
</comment>
<keyword evidence="1" id="KW-0597">Phosphoprotein</keyword>
<evidence type="ECO:0000259" key="8">
    <source>
        <dbReference type="PROSITE" id="PS50103"/>
    </source>
</evidence>
<keyword evidence="10" id="KW-1185">Reference proteome</keyword>
<proteinExistence type="predicted"/>
<feature type="zinc finger region" description="C3H1-type" evidence="6">
    <location>
        <begin position="131"/>
        <end position="163"/>
    </location>
</feature>
<feature type="domain" description="C3H1-type" evidence="8">
    <location>
        <begin position="131"/>
        <end position="163"/>
    </location>
</feature>
<dbReference type="AlphaFoldDB" id="A0ABD0W211"/>
<accession>A0ABD0W211</accession>
<keyword evidence="5 6" id="KW-0862">Zinc</keyword>
<dbReference type="InterPro" id="IPR000571">
    <property type="entry name" value="Znf_CCCH"/>
</dbReference>
<keyword evidence="3" id="KW-0677">Repeat</keyword>
<evidence type="ECO:0000256" key="1">
    <source>
        <dbReference type="ARBA" id="ARBA00022553"/>
    </source>
</evidence>
<organism evidence="9 10">
    <name type="scientific">Umbra pygmaea</name>
    <name type="common">Eastern mudminnow</name>
    <dbReference type="NCBI Taxonomy" id="75934"/>
    <lineage>
        <taxon>Eukaryota</taxon>
        <taxon>Metazoa</taxon>
        <taxon>Chordata</taxon>
        <taxon>Craniata</taxon>
        <taxon>Vertebrata</taxon>
        <taxon>Euteleostomi</taxon>
        <taxon>Actinopterygii</taxon>
        <taxon>Neopterygii</taxon>
        <taxon>Teleostei</taxon>
        <taxon>Protacanthopterygii</taxon>
        <taxon>Esociformes</taxon>
        <taxon>Umbridae</taxon>
        <taxon>Umbra</taxon>
    </lineage>
</organism>
<protein>
    <recommendedName>
        <fullName evidence="8">C3H1-type domain-containing protein</fullName>
    </recommendedName>
</protein>
<dbReference type="EMBL" id="JAGEUA010000011">
    <property type="protein sequence ID" value="KAL0962868.1"/>
    <property type="molecule type" value="Genomic_DNA"/>
</dbReference>
<dbReference type="InterPro" id="IPR051712">
    <property type="entry name" value="ARTD-AVP"/>
</dbReference>
<evidence type="ECO:0000256" key="6">
    <source>
        <dbReference type="PROSITE-ProRule" id="PRU00723"/>
    </source>
</evidence>
<dbReference type="GO" id="GO:0008270">
    <property type="term" value="F:zinc ion binding"/>
    <property type="evidence" value="ECO:0007669"/>
    <property type="project" value="UniProtKB-KW"/>
</dbReference>
<dbReference type="PROSITE" id="PS50103">
    <property type="entry name" value="ZF_C3H1"/>
    <property type="match status" value="1"/>
</dbReference>
<dbReference type="Proteomes" id="UP001557470">
    <property type="component" value="Unassembled WGS sequence"/>
</dbReference>
<dbReference type="PANTHER" id="PTHR45740:SF15">
    <property type="entry name" value="ZINC FINGER CCCH TYPE DOMAIN CONTAINING 1-LIKE"/>
    <property type="match status" value="1"/>
</dbReference>
<feature type="compositionally biased region" description="Polar residues" evidence="7">
    <location>
        <begin position="230"/>
        <end position="252"/>
    </location>
</feature>
<name>A0ABD0W211_UMBPY</name>
<keyword evidence="2 6" id="KW-0479">Metal-binding</keyword>
<reference evidence="9 10" key="1">
    <citation type="submission" date="2024-06" db="EMBL/GenBank/DDBJ databases">
        <authorList>
            <person name="Pan Q."/>
            <person name="Wen M."/>
            <person name="Jouanno E."/>
            <person name="Zahm M."/>
            <person name="Klopp C."/>
            <person name="Cabau C."/>
            <person name="Louis A."/>
            <person name="Berthelot C."/>
            <person name="Parey E."/>
            <person name="Roest Crollius H."/>
            <person name="Montfort J."/>
            <person name="Robinson-Rechavi M."/>
            <person name="Bouchez O."/>
            <person name="Lampietro C."/>
            <person name="Lopez Roques C."/>
            <person name="Donnadieu C."/>
            <person name="Postlethwait J."/>
            <person name="Bobe J."/>
            <person name="Verreycken H."/>
            <person name="Guiguen Y."/>
        </authorList>
    </citation>
    <scope>NUCLEOTIDE SEQUENCE [LARGE SCALE GENOMIC DNA]</scope>
    <source>
        <strain evidence="9">Up_M1</strain>
        <tissue evidence="9">Testis</tissue>
    </source>
</reference>
<dbReference type="PANTHER" id="PTHR45740">
    <property type="entry name" value="POLY [ADP-RIBOSE] POLYMERASE"/>
    <property type="match status" value="1"/>
</dbReference>
<sequence>MESTVTKLICANNGSMNVEEIYAHFRSNCLAVREVISNRDKFCFVVYNGDQRVLAKTNVRLCRSQNCHGCRNLHFCKRLLFGECPFVQRRGGCHFSHELTSGDNRSILIEHGLEKLDRAELCTLLLQNDHFLLPPVCHDYNNSAGEYGKCKDGETCKRLHICETYLRGSCNCGRCHDFYEPHPFKTLQDKGVPIKLIGSLKSAYMNLEWLQRQYHAKQSKQHKQSAKADTSANTCNQSNQDPYTSHGNGNNV</sequence>
<dbReference type="InterPro" id="IPR057602">
    <property type="entry name" value="Zfn-CCCH_PARP12"/>
</dbReference>
<evidence type="ECO:0000256" key="5">
    <source>
        <dbReference type="ARBA" id="ARBA00022833"/>
    </source>
</evidence>
<evidence type="ECO:0000313" key="9">
    <source>
        <dbReference type="EMBL" id="KAL0962868.1"/>
    </source>
</evidence>
<feature type="region of interest" description="Disordered" evidence="7">
    <location>
        <begin position="218"/>
        <end position="252"/>
    </location>
</feature>
<evidence type="ECO:0000256" key="7">
    <source>
        <dbReference type="SAM" id="MobiDB-lite"/>
    </source>
</evidence>
<dbReference type="Pfam" id="PF25261">
    <property type="entry name" value="zf-CCCH_PARP12"/>
    <property type="match status" value="1"/>
</dbReference>
<gene>
    <name evidence="9" type="ORF">UPYG_G00346550</name>
</gene>
<evidence type="ECO:0000256" key="2">
    <source>
        <dbReference type="ARBA" id="ARBA00022723"/>
    </source>
</evidence>
<keyword evidence="4 6" id="KW-0863">Zinc-finger</keyword>
<evidence type="ECO:0000256" key="4">
    <source>
        <dbReference type="ARBA" id="ARBA00022771"/>
    </source>
</evidence>
<evidence type="ECO:0000256" key="3">
    <source>
        <dbReference type="ARBA" id="ARBA00022737"/>
    </source>
</evidence>
<evidence type="ECO:0000313" key="10">
    <source>
        <dbReference type="Proteomes" id="UP001557470"/>
    </source>
</evidence>